<accession>A0A6J6R2S3</accession>
<protein>
    <submittedName>
        <fullName evidence="1">Unannotated protein</fullName>
    </submittedName>
</protein>
<sequence>MPASTRAFTISGVAVAGPSVQTIFARRTMIPN</sequence>
<reference evidence="1" key="1">
    <citation type="submission" date="2020-05" db="EMBL/GenBank/DDBJ databases">
        <authorList>
            <person name="Chiriac C."/>
            <person name="Salcher M."/>
            <person name="Ghai R."/>
            <person name="Kavagutti S V."/>
        </authorList>
    </citation>
    <scope>NUCLEOTIDE SEQUENCE</scope>
</reference>
<proteinExistence type="predicted"/>
<dbReference type="AlphaFoldDB" id="A0A6J6R2S3"/>
<dbReference type="EMBL" id="CAEZYC010000100">
    <property type="protein sequence ID" value="CAB4718261.1"/>
    <property type="molecule type" value="Genomic_DNA"/>
</dbReference>
<evidence type="ECO:0000313" key="1">
    <source>
        <dbReference type="EMBL" id="CAB4718261.1"/>
    </source>
</evidence>
<organism evidence="1">
    <name type="scientific">freshwater metagenome</name>
    <dbReference type="NCBI Taxonomy" id="449393"/>
    <lineage>
        <taxon>unclassified sequences</taxon>
        <taxon>metagenomes</taxon>
        <taxon>ecological metagenomes</taxon>
    </lineage>
</organism>
<name>A0A6J6R2S3_9ZZZZ</name>
<gene>
    <name evidence="1" type="ORF">UFOPK2648_01277</name>
</gene>